<gene>
    <name evidence="1" type="ORF">A2442_00655</name>
</gene>
<protein>
    <recommendedName>
        <fullName evidence="3">Nudix hydrolase domain-containing protein</fullName>
    </recommendedName>
</protein>
<dbReference type="PANTHER" id="PTHR36395">
    <property type="entry name" value="RING-H2 ZINC FINGER PROTEIN"/>
    <property type="match status" value="1"/>
</dbReference>
<accession>A0A1F5EIN2</accession>
<dbReference type="Proteomes" id="UP000179003">
    <property type="component" value="Unassembled WGS sequence"/>
</dbReference>
<dbReference type="EMBL" id="MFAE01000006">
    <property type="protein sequence ID" value="OGD67268.1"/>
    <property type="molecule type" value="Genomic_DNA"/>
</dbReference>
<evidence type="ECO:0008006" key="3">
    <source>
        <dbReference type="Google" id="ProtNLM"/>
    </source>
</evidence>
<comment type="caution">
    <text evidence="1">The sequence shown here is derived from an EMBL/GenBank/DDBJ whole genome shotgun (WGS) entry which is preliminary data.</text>
</comment>
<organism evidence="1 2">
    <name type="scientific">Candidatus Campbellbacteria bacterium RIFOXYC2_FULL_35_25</name>
    <dbReference type="NCBI Taxonomy" id="1797582"/>
    <lineage>
        <taxon>Bacteria</taxon>
        <taxon>Candidatus Campbelliibacteriota</taxon>
    </lineage>
</organism>
<proteinExistence type="predicted"/>
<dbReference type="STRING" id="1797582.A2442_00655"/>
<dbReference type="AlphaFoldDB" id="A0A1F5EIN2"/>
<name>A0A1F5EIN2_9BACT</name>
<dbReference type="PANTHER" id="PTHR36395:SF1">
    <property type="entry name" value="RING-H2 ZINC FINGER PROTEIN"/>
    <property type="match status" value="1"/>
</dbReference>
<sequence length="190" mass="21560">MKEQITQITEKGLKELLNTCLLPVPLYGQGEANTLEEMCRCINRGDFYLIEEKGFLKRCVTVVAMFVFSKDQSMVLVEKMQILKDGRIRERKLDASIGEMVKTDEDPKVAALRALKEEFPVALMCGGADTLSQGKGFCRVKKSPTYPDLVTEYSFHVFSVQLKVDIPLCQTLVYEEETGFATIFDWEPVK</sequence>
<evidence type="ECO:0000313" key="1">
    <source>
        <dbReference type="EMBL" id="OGD67268.1"/>
    </source>
</evidence>
<reference evidence="1 2" key="1">
    <citation type="journal article" date="2016" name="Nat. Commun.">
        <title>Thousands of microbial genomes shed light on interconnected biogeochemical processes in an aquifer system.</title>
        <authorList>
            <person name="Anantharaman K."/>
            <person name="Brown C.T."/>
            <person name="Hug L.A."/>
            <person name="Sharon I."/>
            <person name="Castelle C.J."/>
            <person name="Probst A.J."/>
            <person name="Thomas B.C."/>
            <person name="Singh A."/>
            <person name="Wilkins M.J."/>
            <person name="Karaoz U."/>
            <person name="Brodie E.L."/>
            <person name="Williams K.H."/>
            <person name="Hubbard S.S."/>
            <person name="Banfield J.F."/>
        </authorList>
    </citation>
    <scope>NUCLEOTIDE SEQUENCE [LARGE SCALE GENOMIC DNA]</scope>
</reference>
<evidence type="ECO:0000313" key="2">
    <source>
        <dbReference type="Proteomes" id="UP000179003"/>
    </source>
</evidence>